<dbReference type="RefSeq" id="XP_062783724.1">
    <property type="nucleotide sequence ID" value="XM_062927673.1"/>
</dbReference>
<dbReference type="InterPro" id="IPR036610">
    <property type="entry name" value="PEBP-like_sf"/>
</dbReference>
<comment type="function">
    <text evidence="3">Component of the mitochondrial ribosome (mitoribosome), a dedicated translation machinery responsible for the synthesis of mitochondrial genome-encoded proteins, including at least some of the essential transmembrane subunits of the mitochondrial respiratory chain. The mitoribosomes are attached to the mitochondrial inner membrane and translation products are cotranslationally integrated into the membrane.</text>
</comment>
<dbReference type="GeneID" id="87948017"/>
<evidence type="ECO:0000256" key="4">
    <source>
        <dbReference type="ARBA" id="ARBA00038016"/>
    </source>
</evidence>
<organism evidence="6 7">
    <name type="scientific">Colletotrichum destructivum</name>
    <dbReference type="NCBI Taxonomy" id="34406"/>
    <lineage>
        <taxon>Eukaryota</taxon>
        <taxon>Fungi</taxon>
        <taxon>Dikarya</taxon>
        <taxon>Ascomycota</taxon>
        <taxon>Pezizomycotina</taxon>
        <taxon>Sordariomycetes</taxon>
        <taxon>Hypocreomycetidae</taxon>
        <taxon>Glomerellales</taxon>
        <taxon>Glomerellaceae</taxon>
        <taxon>Colletotrichum</taxon>
        <taxon>Colletotrichum destructivum species complex</taxon>
    </lineage>
</organism>
<dbReference type="EMBL" id="CP137311">
    <property type="protein sequence ID" value="WQF86503.1"/>
    <property type="molecule type" value="Genomic_DNA"/>
</dbReference>
<dbReference type="Pfam" id="PF01161">
    <property type="entry name" value="PBP"/>
    <property type="match status" value="1"/>
</dbReference>
<accession>A0AAX4ITG5</accession>
<keyword evidence="2" id="KW-0496">Mitochondrion</keyword>
<dbReference type="AlphaFoldDB" id="A0AAX4ITG5"/>
<comment type="subcellular location">
    <subcellularLocation>
        <location evidence="1">Mitochondrion</location>
    </subcellularLocation>
</comment>
<gene>
    <name evidence="6" type="ORF">CDEST_11517</name>
</gene>
<dbReference type="InterPro" id="IPR035810">
    <property type="entry name" value="PEBP_euk"/>
</dbReference>
<name>A0AAX4ITG5_9PEZI</name>
<dbReference type="KEGG" id="cdet:87948017"/>
<dbReference type="CDD" id="cd00866">
    <property type="entry name" value="PEBP_euk"/>
    <property type="match status" value="1"/>
</dbReference>
<dbReference type="InterPro" id="IPR008914">
    <property type="entry name" value="PEBP"/>
</dbReference>
<comment type="similarity">
    <text evidence="4">Belongs to the phosphatidylethanolamine-binding protein family. Mitochondrion-specific ribosomal protein mL38 subfamily.</text>
</comment>
<evidence type="ECO:0000256" key="1">
    <source>
        <dbReference type="ARBA" id="ARBA00004173"/>
    </source>
</evidence>
<dbReference type="FunFam" id="3.90.280.10:FF:000004">
    <property type="entry name" value="Mitochondrial large ribosomal subunit YmL35"/>
    <property type="match status" value="1"/>
</dbReference>
<keyword evidence="7" id="KW-1185">Reference proteome</keyword>
<dbReference type="Gene3D" id="1.20.58.1180">
    <property type="match status" value="1"/>
</dbReference>
<dbReference type="PANTHER" id="PTHR11362:SF82">
    <property type="entry name" value="PHOSPHATIDYLETHANOLAMINE-BINDING PROTEIN 4"/>
    <property type="match status" value="1"/>
</dbReference>
<sequence length="503" mass="57238">METRKPETREAQSCLVKNLPPTEALVGIQHDKKPAQNHHPTGPARQFPPIAQKRMSSSCRQAIRPLRRCLNNSIATPLPIRRSLSTTPAPAAEVYKVSRERPETVDPVELDPNTAVALWAEKDLWKAGTPPIGSRRRRYAIRTSANLPFEQLPYQAFQEARKILAADRQEKLQAIIAEMQKIKRLEGIKGDNVRGGEKMRQRKLASMRQHVERLKILADINDPAVKRRFEDGLGDMNKPIYRFLAERKWRAYEAKMIEQRIAQFNIVPDILPKLEPTYDVQLFFRRAKVPPGKVLPSNVTEVPPRLRVTPFTAGERLVSIVVMDSDVPSAKTDSFSKRCHFLAANVPVSPTTTSVPLSKIRDPSQLAVPYLPAFSQKGAPYHRLSVFILEQAPGKTLNTTILKDLYSARDGFSLKSFRDKFQLKPVGFNLFRTIWDENTAGVMERAGMPGADVEFRPTRVYSLKEPKTPRGWEAKRQGPKYKHLWKYTKRIKGYSNAKGLIRR</sequence>
<protein>
    <recommendedName>
        <fullName evidence="5">Large ribosomal subunit protein mL38</fullName>
    </recommendedName>
</protein>
<dbReference type="GO" id="GO:0005739">
    <property type="term" value="C:mitochondrion"/>
    <property type="evidence" value="ECO:0007669"/>
    <property type="project" value="UniProtKB-SubCell"/>
</dbReference>
<evidence type="ECO:0000256" key="3">
    <source>
        <dbReference type="ARBA" id="ARBA00037226"/>
    </source>
</evidence>
<dbReference type="SUPFAM" id="SSF49777">
    <property type="entry name" value="PEBP-like"/>
    <property type="match status" value="1"/>
</dbReference>
<dbReference type="Gene3D" id="3.90.280.10">
    <property type="entry name" value="PEBP-like"/>
    <property type="match status" value="1"/>
</dbReference>
<reference evidence="7" key="1">
    <citation type="journal article" date="2023" name="bioRxiv">
        <title>Complete genome of the Medicago anthracnose fungus, Colletotrichum destructivum, reveals a mini-chromosome-like region within a core chromosome.</title>
        <authorList>
            <person name="Lapalu N."/>
            <person name="Simon A."/>
            <person name="Lu A."/>
            <person name="Plaumann P.-L."/>
            <person name="Amselem J."/>
            <person name="Pigne S."/>
            <person name="Auger A."/>
            <person name="Koch C."/>
            <person name="Dallery J.-F."/>
            <person name="O'Connell R.J."/>
        </authorList>
    </citation>
    <scope>NUCLEOTIDE SEQUENCE [LARGE SCALE GENOMIC DNA]</scope>
    <source>
        <strain evidence="7">CBS 520.97</strain>
    </source>
</reference>
<evidence type="ECO:0000256" key="5">
    <source>
        <dbReference type="ARBA" id="ARBA00039444"/>
    </source>
</evidence>
<evidence type="ECO:0000313" key="7">
    <source>
        <dbReference type="Proteomes" id="UP001322277"/>
    </source>
</evidence>
<proteinExistence type="inferred from homology"/>
<evidence type="ECO:0000256" key="2">
    <source>
        <dbReference type="ARBA" id="ARBA00023128"/>
    </source>
</evidence>
<dbReference type="Proteomes" id="UP001322277">
    <property type="component" value="Chromosome 7"/>
</dbReference>
<dbReference type="PANTHER" id="PTHR11362">
    <property type="entry name" value="PHOSPHATIDYLETHANOLAMINE-BINDING PROTEIN"/>
    <property type="match status" value="1"/>
</dbReference>
<evidence type="ECO:0000313" key="6">
    <source>
        <dbReference type="EMBL" id="WQF86503.1"/>
    </source>
</evidence>